<evidence type="ECO:0000313" key="2">
    <source>
        <dbReference type="EMBL" id="KYH29240.1"/>
    </source>
</evidence>
<proteinExistence type="predicted"/>
<keyword evidence="1" id="KW-0812">Transmembrane</keyword>
<gene>
    <name evidence="2" type="ORF">CLCOL_09730</name>
</gene>
<dbReference type="AlphaFoldDB" id="A0A151ANV2"/>
<comment type="caution">
    <text evidence="2">The sequence shown here is derived from an EMBL/GenBank/DDBJ whole genome shotgun (WGS) entry which is preliminary data.</text>
</comment>
<dbReference type="EMBL" id="LTBB01000004">
    <property type="protein sequence ID" value="KYH29240.1"/>
    <property type="molecule type" value="Genomic_DNA"/>
</dbReference>
<sequence>MLFSESTIKFNYLCVKLKKGYIVYNIQKINEDGQKGGGKVDPNNLESLGSLINNLTGGAGIKGLGDLSKLVGLLGNKEIGGKGSNKFPLLLILLLIILFGNKGYSYGYNSPQYVCCCCNKKHHKHRRRKDCCCNCGYGGYSSCGSYGAYGGCGSYGGYGGFSNIIFIIIILLLIRLSKGASPIMSPATRNIFNLNATDNLDTDDENIECIDANEEE</sequence>
<evidence type="ECO:0000313" key="3">
    <source>
        <dbReference type="Proteomes" id="UP000075374"/>
    </source>
</evidence>
<dbReference type="PATRIC" id="fig|1121305.3.peg.986"/>
<reference evidence="2 3" key="1">
    <citation type="submission" date="2016-02" db="EMBL/GenBank/DDBJ databases">
        <title>Genome sequence of Clostridium colicanis DSM 13634.</title>
        <authorList>
            <person name="Poehlein A."/>
            <person name="Daniel R."/>
        </authorList>
    </citation>
    <scope>NUCLEOTIDE SEQUENCE [LARGE SCALE GENOMIC DNA]</scope>
    <source>
        <strain evidence="2 3">DSM 13634</strain>
    </source>
</reference>
<keyword evidence="1" id="KW-1133">Transmembrane helix</keyword>
<feature type="transmembrane region" description="Helical" evidence="1">
    <location>
        <begin position="155"/>
        <end position="174"/>
    </location>
</feature>
<evidence type="ECO:0000256" key="1">
    <source>
        <dbReference type="SAM" id="Phobius"/>
    </source>
</evidence>
<keyword evidence="3" id="KW-1185">Reference proteome</keyword>
<dbReference type="STRING" id="1121305.CLCOL_09730"/>
<protein>
    <submittedName>
        <fullName evidence="2">Uncharacterized protein</fullName>
    </submittedName>
</protein>
<name>A0A151ANV2_9CLOT</name>
<dbReference type="Proteomes" id="UP000075374">
    <property type="component" value="Unassembled WGS sequence"/>
</dbReference>
<feature type="transmembrane region" description="Helical" evidence="1">
    <location>
        <begin position="87"/>
        <end position="104"/>
    </location>
</feature>
<organism evidence="2 3">
    <name type="scientific">Clostridium colicanis DSM 13634</name>
    <dbReference type="NCBI Taxonomy" id="1121305"/>
    <lineage>
        <taxon>Bacteria</taxon>
        <taxon>Bacillati</taxon>
        <taxon>Bacillota</taxon>
        <taxon>Clostridia</taxon>
        <taxon>Eubacteriales</taxon>
        <taxon>Clostridiaceae</taxon>
        <taxon>Clostridium</taxon>
    </lineage>
</organism>
<accession>A0A151ANV2</accession>
<keyword evidence="1" id="KW-0472">Membrane</keyword>